<dbReference type="PATRIC" id="fig|284581.3.peg.2131"/>
<dbReference type="Proteomes" id="UP000037558">
    <property type="component" value="Unassembled WGS sequence"/>
</dbReference>
<evidence type="ECO:0000313" key="4">
    <source>
        <dbReference type="Proteomes" id="UP000037558"/>
    </source>
</evidence>
<evidence type="ECO:0000313" key="3">
    <source>
        <dbReference type="EMBL" id="KOO46663.1"/>
    </source>
</evidence>
<dbReference type="PANTHER" id="PTHR33607:SF2">
    <property type="entry name" value="ENDONUCLEASE-1"/>
    <property type="match status" value="1"/>
</dbReference>
<sequence length="298" mass="35640">MSEALRTDLVAWDLAFHDALLQAEEHKRRIQENPTHYFDEAEDKETKEAYYQTLSFEQDGHELYQALHELVKGTHFHQIPYHESTSKHLYPWVDLQENGMLKSIYAGKEQDPEEAIKHDYQVALEKRKMAETYSFNELPPHTITEMEQKLKYNCEHVVPQSWFRKQEPMKGDLHHLFTCEPRCNSMRSNHPYHDFAEYTPERSVAGIRDACGKQEGNFFEPEYGKGIVARATLYFLIRYPEEIQNEFYHQIDRTLLIRWHNEFPVSRYEKHRNQAIYVIQGNRNPFIDFPELTDKIEW</sequence>
<reference evidence="4" key="1">
    <citation type="submission" date="2015-08" db="EMBL/GenBank/DDBJ databases">
        <title>Fjat-14210 dsm16467.</title>
        <authorList>
            <person name="Liu B."/>
            <person name="Wang J."/>
            <person name="Zhu Y."/>
            <person name="Liu G."/>
            <person name="Chen Q."/>
            <person name="Chen Z."/>
            <person name="Lan J."/>
            <person name="Che J."/>
            <person name="Ge C."/>
            <person name="Shi H."/>
            <person name="Pan Z."/>
            <person name="Liu X."/>
        </authorList>
    </citation>
    <scope>NUCLEOTIDE SEQUENCE [LARGE SCALE GENOMIC DNA]</scope>
    <source>
        <strain evidence="4">DSM 16467</strain>
    </source>
</reference>
<dbReference type="GO" id="GO:0004518">
    <property type="term" value="F:nuclease activity"/>
    <property type="evidence" value="ECO:0007669"/>
    <property type="project" value="UniProtKB-KW"/>
</dbReference>
<dbReference type="GO" id="GO:0016787">
    <property type="term" value="F:hydrolase activity"/>
    <property type="evidence" value="ECO:0007669"/>
    <property type="project" value="UniProtKB-KW"/>
</dbReference>
<keyword evidence="2" id="KW-0378">Hydrolase</keyword>
<comment type="caution">
    <text evidence="3">The sequence shown here is derived from an EMBL/GenBank/DDBJ whole genome shotgun (WGS) entry which is preliminary data.</text>
</comment>
<dbReference type="PANTHER" id="PTHR33607">
    <property type="entry name" value="ENDONUCLEASE-1"/>
    <property type="match status" value="1"/>
</dbReference>
<gene>
    <name evidence="3" type="ORF">AMD01_10205</name>
</gene>
<dbReference type="InterPro" id="IPR044925">
    <property type="entry name" value="His-Me_finger_sf"/>
</dbReference>
<dbReference type="STRING" id="284581.AMD01_10205"/>
<dbReference type="Pfam" id="PF04231">
    <property type="entry name" value="Endonuclease_1"/>
    <property type="match status" value="1"/>
</dbReference>
<proteinExistence type="predicted"/>
<evidence type="ECO:0000256" key="2">
    <source>
        <dbReference type="ARBA" id="ARBA00022801"/>
    </source>
</evidence>
<evidence type="ECO:0008006" key="5">
    <source>
        <dbReference type="Google" id="ProtNLM"/>
    </source>
</evidence>
<dbReference type="SUPFAM" id="SSF54060">
    <property type="entry name" value="His-Me finger endonucleases"/>
    <property type="match status" value="1"/>
</dbReference>
<protein>
    <recommendedName>
        <fullName evidence="5">Endonuclease I</fullName>
    </recommendedName>
</protein>
<keyword evidence="4" id="KW-1185">Reference proteome</keyword>
<accession>A0A0M0L7M1</accession>
<keyword evidence="1" id="KW-0540">Nuclease</keyword>
<organism evidence="3 4">
    <name type="scientific">Priestia koreensis</name>
    <dbReference type="NCBI Taxonomy" id="284581"/>
    <lineage>
        <taxon>Bacteria</taxon>
        <taxon>Bacillati</taxon>
        <taxon>Bacillota</taxon>
        <taxon>Bacilli</taxon>
        <taxon>Bacillales</taxon>
        <taxon>Bacillaceae</taxon>
        <taxon>Priestia</taxon>
    </lineage>
</organism>
<evidence type="ECO:0000256" key="1">
    <source>
        <dbReference type="ARBA" id="ARBA00022722"/>
    </source>
</evidence>
<dbReference type="AlphaFoldDB" id="A0A0M0L7M1"/>
<dbReference type="EMBL" id="LILC01000013">
    <property type="protein sequence ID" value="KOO46663.1"/>
    <property type="molecule type" value="Genomic_DNA"/>
</dbReference>
<name>A0A0M0L7M1_9BACI</name>
<dbReference type="InterPro" id="IPR007346">
    <property type="entry name" value="Endonuclease-I"/>
</dbReference>